<dbReference type="AlphaFoldDB" id="A0AAN5LC01"/>
<name>A0AAN5LC01_KLEOX</name>
<comment type="caution">
    <text evidence="1">The sequence shown here is derived from an EMBL/GenBank/DDBJ whole genome shotgun (WGS) entry which is preliminary data.</text>
</comment>
<proteinExistence type="predicted"/>
<dbReference type="Proteomes" id="UP000856143">
    <property type="component" value="Unassembled WGS sequence"/>
</dbReference>
<protein>
    <submittedName>
        <fullName evidence="1">Uncharacterized protein</fullName>
    </submittedName>
</protein>
<sequence length="172" mass="19552">MTDKYLSVYNADVKPSRERILCRLQTSLGATGFKVTDGPLRVKIKGVYFDKTPGNGWDAQSTSLLVDGKHLLLAVPDVSCADGRIVREEIEQAEEKLRDYPSFENWIFNKLELCDSGMSLWRNNSVWLMAFSHKHKVILFQSSLGYLGNVRGKVPDECIRIKHSEYVALLEE</sequence>
<organism evidence="1 2">
    <name type="scientific">Klebsiella oxytoca</name>
    <dbReference type="NCBI Taxonomy" id="571"/>
    <lineage>
        <taxon>Bacteria</taxon>
        <taxon>Pseudomonadati</taxon>
        <taxon>Pseudomonadota</taxon>
        <taxon>Gammaproteobacteria</taxon>
        <taxon>Enterobacterales</taxon>
        <taxon>Enterobacteriaceae</taxon>
        <taxon>Klebsiella/Raoultella group</taxon>
        <taxon>Klebsiella</taxon>
    </lineage>
</organism>
<accession>A0AAN5LC01</accession>
<gene>
    <name evidence="1" type="ORF">I8Y21_004699</name>
</gene>
<evidence type="ECO:0000313" key="1">
    <source>
        <dbReference type="EMBL" id="HAT1683938.1"/>
    </source>
</evidence>
<dbReference type="EMBL" id="DACSEO010000079">
    <property type="protein sequence ID" value="HAT1683938.1"/>
    <property type="molecule type" value="Genomic_DNA"/>
</dbReference>
<evidence type="ECO:0000313" key="2">
    <source>
        <dbReference type="Proteomes" id="UP000856143"/>
    </source>
</evidence>
<reference evidence="1" key="1">
    <citation type="journal article" date="2018" name="Genome Biol.">
        <title>SKESA: strategic k-mer extension for scrupulous assemblies.</title>
        <authorList>
            <person name="Souvorov A."/>
            <person name="Agarwala R."/>
            <person name="Lipman D.J."/>
        </authorList>
    </citation>
    <scope>NUCLEOTIDE SEQUENCE</scope>
    <source>
        <strain evidence="1">R404</strain>
    </source>
</reference>
<reference evidence="1" key="2">
    <citation type="submission" date="2020-11" db="EMBL/GenBank/DDBJ databases">
        <authorList>
            <consortium name="NCBI Pathogen Detection Project"/>
        </authorList>
    </citation>
    <scope>NUCLEOTIDE SEQUENCE</scope>
    <source>
        <strain evidence="1">R404</strain>
    </source>
</reference>